<dbReference type="AlphaFoldDB" id="A0A9N7ZDA0"/>
<proteinExistence type="predicted"/>
<accession>A0A9N7ZDA0</accession>
<evidence type="ECO:0000313" key="1">
    <source>
        <dbReference type="EMBL" id="CAB1460185.1"/>
    </source>
</evidence>
<sequence length="154" mass="16440">MAHAGCEAALLLPDSATPLLLCTVLIPLIPSPASPTDAPVFTSLISLPSISACLFPLSSARSFRGESGPKSLVDNGMTWGERVTADTVRLVACFPRTDHLLPTPSIPDLPASSLPWILPQPSVFDHEFRLFPPGYAPALLCGYTAHHWTCLPAR</sequence>
<keyword evidence="2" id="KW-1185">Reference proteome</keyword>
<dbReference type="Proteomes" id="UP001153269">
    <property type="component" value="Unassembled WGS sequence"/>
</dbReference>
<protein>
    <submittedName>
        <fullName evidence="1">Uncharacterized protein</fullName>
    </submittedName>
</protein>
<gene>
    <name evidence="1" type="ORF">PLEPLA_LOCUS48022</name>
</gene>
<evidence type="ECO:0000313" key="2">
    <source>
        <dbReference type="Proteomes" id="UP001153269"/>
    </source>
</evidence>
<name>A0A9N7ZDA0_PLEPL</name>
<comment type="caution">
    <text evidence="1">The sequence shown here is derived from an EMBL/GenBank/DDBJ whole genome shotgun (WGS) entry which is preliminary data.</text>
</comment>
<dbReference type="EMBL" id="CADEAL010004466">
    <property type="protein sequence ID" value="CAB1460185.1"/>
    <property type="molecule type" value="Genomic_DNA"/>
</dbReference>
<reference evidence="1" key="1">
    <citation type="submission" date="2020-03" db="EMBL/GenBank/DDBJ databases">
        <authorList>
            <person name="Weist P."/>
        </authorList>
    </citation>
    <scope>NUCLEOTIDE SEQUENCE</scope>
</reference>
<organism evidence="1 2">
    <name type="scientific">Pleuronectes platessa</name>
    <name type="common">European plaice</name>
    <dbReference type="NCBI Taxonomy" id="8262"/>
    <lineage>
        <taxon>Eukaryota</taxon>
        <taxon>Metazoa</taxon>
        <taxon>Chordata</taxon>
        <taxon>Craniata</taxon>
        <taxon>Vertebrata</taxon>
        <taxon>Euteleostomi</taxon>
        <taxon>Actinopterygii</taxon>
        <taxon>Neopterygii</taxon>
        <taxon>Teleostei</taxon>
        <taxon>Neoteleostei</taxon>
        <taxon>Acanthomorphata</taxon>
        <taxon>Carangaria</taxon>
        <taxon>Pleuronectiformes</taxon>
        <taxon>Pleuronectoidei</taxon>
        <taxon>Pleuronectidae</taxon>
        <taxon>Pleuronectes</taxon>
    </lineage>
</organism>